<dbReference type="GO" id="GO:0005789">
    <property type="term" value="C:endoplasmic reticulum membrane"/>
    <property type="evidence" value="ECO:0007669"/>
    <property type="project" value="UniProtKB-SubCell"/>
</dbReference>
<feature type="signal peptide" evidence="7">
    <location>
        <begin position="1"/>
        <end position="16"/>
    </location>
</feature>
<feature type="transmembrane region" description="Helical" evidence="7">
    <location>
        <begin position="235"/>
        <end position="252"/>
    </location>
</feature>
<organism evidence="8 9">
    <name type="scientific">Sungouiella intermedia</name>
    <dbReference type="NCBI Taxonomy" id="45354"/>
    <lineage>
        <taxon>Eukaryota</taxon>
        <taxon>Fungi</taxon>
        <taxon>Dikarya</taxon>
        <taxon>Ascomycota</taxon>
        <taxon>Saccharomycotina</taxon>
        <taxon>Pichiomycetes</taxon>
        <taxon>Metschnikowiaceae</taxon>
        <taxon>Sungouiella</taxon>
    </lineage>
</organism>
<feature type="transmembrane region" description="Helical" evidence="7">
    <location>
        <begin position="143"/>
        <end position="162"/>
    </location>
</feature>
<feature type="transmembrane region" description="Helical" evidence="7">
    <location>
        <begin position="96"/>
        <end position="114"/>
    </location>
</feature>
<comment type="similarity">
    <text evidence="7">Belongs to the PGAP3 family.</text>
</comment>
<protein>
    <recommendedName>
        <fullName evidence="7">Post-GPI attachment to proteins factor 3</fullName>
    </recommendedName>
</protein>
<sequence>MKLSHIITLLIPVAIASVGDNLPAFKQCLPDCQAACVDPSSSKYAQDSTNWISAALFQWDCSLDCNYKCQQIITRQRAAEGLPMVQFYGKWPFKRFLGITEFFSTVFSLANFYVNYKNYHKIKSQYKLTAYKDDERSTMLRQYLVLLFVSMCGWFCSTIFHIRDKPMTETLDYFGAGAIIAANFNAIFVRKFGLYLTEKTRSRLIFQTLLCGVLLLHYAKLYFDWDYGYNMRFNVVVGLAALLLWILHSMLVHRQYLRRPHYYNNSIRLLPFETRILSKLNLVGLSKTRYIPLIPVVLNFALMAAASLEMVDFDPIAGLVDAHLLWHLCTIFPPIVWYDWNLWDLEMANLQMKARKG</sequence>
<gene>
    <name evidence="8" type="ORF">SAMEA4029009_CIC11G00000002405</name>
</gene>
<proteinExistence type="inferred from homology"/>
<keyword evidence="5 7" id="KW-1133">Transmembrane helix</keyword>
<dbReference type="PANTHER" id="PTHR13148">
    <property type="entry name" value="PER1-RELATED"/>
    <property type="match status" value="1"/>
</dbReference>
<dbReference type="AlphaFoldDB" id="A0A1L0BHV0"/>
<evidence type="ECO:0000313" key="8">
    <source>
        <dbReference type="EMBL" id="SGZ51135.1"/>
    </source>
</evidence>
<evidence type="ECO:0000256" key="2">
    <source>
        <dbReference type="ARBA" id="ARBA00022502"/>
    </source>
</evidence>
<comment type="subcellular location">
    <subcellularLocation>
        <location evidence="1">Endomembrane system</location>
        <topology evidence="1">Multi-pass membrane protein</topology>
    </subcellularLocation>
    <subcellularLocation>
        <location evidence="7">Endoplasmic reticulum membrane</location>
        <topology evidence="7">Multi-pass membrane protein</topology>
    </subcellularLocation>
</comment>
<feature type="transmembrane region" description="Helical" evidence="7">
    <location>
        <begin position="174"/>
        <end position="192"/>
    </location>
</feature>
<evidence type="ECO:0000256" key="4">
    <source>
        <dbReference type="ARBA" id="ARBA00022729"/>
    </source>
</evidence>
<evidence type="ECO:0000256" key="1">
    <source>
        <dbReference type="ARBA" id="ARBA00004127"/>
    </source>
</evidence>
<feature type="transmembrane region" description="Helical" evidence="7">
    <location>
        <begin position="323"/>
        <end position="343"/>
    </location>
</feature>
<dbReference type="InterPro" id="IPR007217">
    <property type="entry name" value="Per1-like"/>
</dbReference>
<keyword evidence="6 7" id="KW-0472">Membrane</keyword>
<evidence type="ECO:0000256" key="5">
    <source>
        <dbReference type="ARBA" id="ARBA00022989"/>
    </source>
</evidence>
<keyword evidence="3 7" id="KW-0812">Transmembrane</keyword>
<feature type="transmembrane region" description="Helical" evidence="7">
    <location>
        <begin position="204"/>
        <end position="223"/>
    </location>
</feature>
<dbReference type="Pfam" id="PF04080">
    <property type="entry name" value="Per1"/>
    <property type="match status" value="1"/>
</dbReference>
<accession>A0A1L0BHV0</accession>
<comment type="function">
    <text evidence="7">Involved in the lipid remodeling steps of GPI-anchor maturation.</text>
</comment>
<feature type="chain" id="PRO_5016478958" description="Post-GPI attachment to proteins factor 3" evidence="7">
    <location>
        <begin position="17"/>
        <end position="357"/>
    </location>
</feature>
<evidence type="ECO:0000256" key="3">
    <source>
        <dbReference type="ARBA" id="ARBA00022692"/>
    </source>
</evidence>
<dbReference type="GO" id="GO:0006506">
    <property type="term" value="P:GPI anchor biosynthetic process"/>
    <property type="evidence" value="ECO:0007669"/>
    <property type="project" value="UniProtKB-KW"/>
</dbReference>
<feature type="transmembrane region" description="Helical" evidence="7">
    <location>
        <begin position="290"/>
        <end position="311"/>
    </location>
</feature>
<reference evidence="8 9" key="1">
    <citation type="submission" date="2016-10" db="EMBL/GenBank/DDBJ databases">
        <authorList>
            <person name="de Groot N.N."/>
        </authorList>
    </citation>
    <scope>NUCLEOTIDE SEQUENCE [LARGE SCALE GENOMIC DNA]</scope>
    <source>
        <strain evidence="8 9">PYCC 4715</strain>
    </source>
</reference>
<dbReference type="Proteomes" id="UP000182259">
    <property type="component" value="Chromosome II"/>
</dbReference>
<evidence type="ECO:0000256" key="7">
    <source>
        <dbReference type="RuleBase" id="RU365066"/>
    </source>
</evidence>
<dbReference type="GO" id="GO:0016788">
    <property type="term" value="F:hydrolase activity, acting on ester bonds"/>
    <property type="evidence" value="ECO:0007669"/>
    <property type="project" value="TreeGrafter"/>
</dbReference>
<name>A0A1L0BHV0_9ASCO</name>
<keyword evidence="7" id="KW-0256">Endoplasmic reticulum</keyword>
<keyword evidence="4 7" id="KW-0732">Signal</keyword>
<keyword evidence="2 7" id="KW-0337">GPI-anchor biosynthesis</keyword>
<dbReference type="PANTHER" id="PTHR13148:SF0">
    <property type="entry name" value="POST-GPI ATTACHMENT TO PROTEINS FACTOR 3"/>
    <property type="match status" value="1"/>
</dbReference>
<evidence type="ECO:0000256" key="6">
    <source>
        <dbReference type="ARBA" id="ARBA00023136"/>
    </source>
</evidence>
<evidence type="ECO:0000313" key="9">
    <source>
        <dbReference type="Proteomes" id="UP000182259"/>
    </source>
</evidence>
<dbReference type="EMBL" id="LT635765">
    <property type="protein sequence ID" value="SGZ51135.1"/>
    <property type="molecule type" value="Genomic_DNA"/>
</dbReference>